<reference evidence="6" key="1">
    <citation type="journal article" date="2014" name="Int. J. Syst. Evol. Microbiol.">
        <title>Complete genome sequence of Corynebacterium casei LMG S-19264T (=DSM 44701T), isolated from a smear-ripened cheese.</title>
        <authorList>
            <consortium name="US DOE Joint Genome Institute (JGI-PGF)"/>
            <person name="Walter F."/>
            <person name="Albersmeier A."/>
            <person name="Kalinowski J."/>
            <person name="Ruckert C."/>
        </authorList>
    </citation>
    <scope>NUCLEOTIDE SEQUENCE</scope>
    <source>
        <strain evidence="6">NBRC 110023</strain>
    </source>
</reference>
<evidence type="ECO:0000256" key="3">
    <source>
        <dbReference type="ARBA" id="ARBA00022729"/>
    </source>
</evidence>
<dbReference type="GO" id="GO:0009279">
    <property type="term" value="C:cell outer membrane"/>
    <property type="evidence" value="ECO:0007669"/>
    <property type="project" value="UniProtKB-SubCell"/>
</dbReference>
<accession>A0AA37SZS1</accession>
<proteinExistence type="inferred from homology"/>
<evidence type="ECO:0008006" key="8">
    <source>
        <dbReference type="Google" id="ProtNLM"/>
    </source>
</evidence>
<protein>
    <recommendedName>
        <fullName evidence="8">MipA/OmpV family protein</fullName>
    </recommendedName>
</protein>
<dbReference type="AlphaFoldDB" id="A0AA37SZS1"/>
<evidence type="ECO:0000313" key="7">
    <source>
        <dbReference type="Proteomes" id="UP001156601"/>
    </source>
</evidence>
<reference evidence="6" key="2">
    <citation type="submission" date="2023-01" db="EMBL/GenBank/DDBJ databases">
        <title>Draft genome sequence of Agaribacter marinus strain NBRC 110023.</title>
        <authorList>
            <person name="Sun Q."/>
            <person name="Mori K."/>
        </authorList>
    </citation>
    <scope>NUCLEOTIDE SEQUENCE</scope>
    <source>
        <strain evidence="6">NBRC 110023</strain>
    </source>
</reference>
<keyword evidence="3" id="KW-0732">Signal</keyword>
<evidence type="ECO:0000256" key="1">
    <source>
        <dbReference type="ARBA" id="ARBA00004442"/>
    </source>
</evidence>
<dbReference type="PANTHER" id="PTHR38776">
    <property type="entry name" value="MLTA-INTERACTING PROTEIN-RELATED"/>
    <property type="match status" value="1"/>
</dbReference>
<evidence type="ECO:0000313" key="6">
    <source>
        <dbReference type="EMBL" id="GLR70991.1"/>
    </source>
</evidence>
<comment type="subcellular location">
    <subcellularLocation>
        <location evidence="1">Cell outer membrane</location>
    </subcellularLocation>
</comment>
<comment type="caution">
    <text evidence="6">The sequence shown here is derived from an EMBL/GenBank/DDBJ whole genome shotgun (WGS) entry which is preliminary data.</text>
</comment>
<keyword evidence="5" id="KW-0998">Cell outer membrane</keyword>
<dbReference type="Pfam" id="PF06629">
    <property type="entry name" value="MipA"/>
    <property type="match status" value="1"/>
</dbReference>
<organism evidence="6 7">
    <name type="scientific">Agaribacter marinus</name>
    <dbReference type="NCBI Taxonomy" id="1431249"/>
    <lineage>
        <taxon>Bacteria</taxon>
        <taxon>Pseudomonadati</taxon>
        <taxon>Pseudomonadota</taxon>
        <taxon>Gammaproteobacteria</taxon>
        <taxon>Alteromonadales</taxon>
        <taxon>Alteromonadaceae</taxon>
        <taxon>Agaribacter</taxon>
    </lineage>
</organism>
<dbReference type="PANTHER" id="PTHR38776:SF1">
    <property type="entry name" value="MLTA-INTERACTING PROTEIN-RELATED"/>
    <property type="match status" value="1"/>
</dbReference>
<keyword evidence="7" id="KW-1185">Reference proteome</keyword>
<name>A0AA37SZS1_9ALTE</name>
<dbReference type="EMBL" id="BSOT01000005">
    <property type="protein sequence ID" value="GLR70991.1"/>
    <property type="molecule type" value="Genomic_DNA"/>
</dbReference>
<evidence type="ECO:0000256" key="4">
    <source>
        <dbReference type="ARBA" id="ARBA00023136"/>
    </source>
</evidence>
<sequence>MVRFLTKCVHFGGLTIYICASDIANILKIGKNERINIKAKLSTFLTAVAILLFASVSNAEVIKDDGFQWNVEIAVAIISDPSNLVGAEQKETSDYFGGSLILDLYYKGFFIESNRHRLNYQLQSSDFGYELVSEDTYDIDLLARSYINPFDENNAGVIFEELNEELEGIEPRDAYLLQGVRYTGYRNNDVYWFSVGVDILDGVHHGWVLDGFYTSTYHLRNWDLQLGAGATLFSANMNQYYFGIEQGESSDSRPIYTPSAGYRGEFEISGRYPVNEHWLLTTGLTLSHYSKSIDDSPITARQNVLRYVLSVSYVF</sequence>
<dbReference type="InterPro" id="IPR010583">
    <property type="entry name" value="MipA"/>
</dbReference>
<gene>
    <name evidence="6" type="ORF">GCM10007852_18990</name>
</gene>
<comment type="similarity">
    <text evidence="2">Belongs to the MipA/OmpV family.</text>
</comment>
<evidence type="ECO:0000256" key="2">
    <source>
        <dbReference type="ARBA" id="ARBA00005722"/>
    </source>
</evidence>
<evidence type="ECO:0000256" key="5">
    <source>
        <dbReference type="ARBA" id="ARBA00023237"/>
    </source>
</evidence>
<keyword evidence="4" id="KW-0472">Membrane</keyword>
<dbReference type="Proteomes" id="UP001156601">
    <property type="component" value="Unassembled WGS sequence"/>
</dbReference>